<evidence type="ECO:0000313" key="2">
    <source>
        <dbReference type="EMBL" id="MBC8557535.1"/>
    </source>
</evidence>
<accession>A0ABR7MUR7</accession>
<dbReference type="RefSeq" id="WP_249304807.1">
    <property type="nucleotide sequence ID" value="NZ_JACRSW010000029.1"/>
</dbReference>
<dbReference type="InterPro" id="IPR025648">
    <property type="entry name" value="DUF4358"/>
</dbReference>
<evidence type="ECO:0000256" key="1">
    <source>
        <dbReference type="SAM" id="SignalP"/>
    </source>
</evidence>
<organism evidence="2 3">
    <name type="scientific">Jutongia hominis</name>
    <dbReference type="NCBI Taxonomy" id="2763664"/>
    <lineage>
        <taxon>Bacteria</taxon>
        <taxon>Bacillati</taxon>
        <taxon>Bacillota</taxon>
        <taxon>Clostridia</taxon>
        <taxon>Lachnospirales</taxon>
        <taxon>Lachnospiraceae</taxon>
        <taxon>Jutongia</taxon>
    </lineage>
</organism>
<comment type="caution">
    <text evidence="2">The sequence shown here is derived from an EMBL/GenBank/DDBJ whole genome shotgun (WGS) entry which is preliminary data.</text>
</comment>
<feature type="signal peptide" evidence="1">
    <location>
        <begin position="1"/>
        <end position="27"/>
    </location>
</feature>
<sequence length="165" mass="18225">MRNRWKKMICIVMAAIMVACTLPQALAQAKSEPACKALCAAGLKATGGTKKLKYKSNATMDFGALSSSDRKKVREMQYVFDAKEVYSLCVIKAKNVSAAKSLFGTLKKYKQSNCKSNYLSDYSSTEKKVFQNAVCGKKGKYVWYIAMSPSKKSNNKGQTAIKKNI</sequence>
<gene>
    <name evidence="2" type="ORF">H8700_07420</name>
</gene>
<dbReference type="EMBL" id="JACRSW010000029">
    <property type="protein sequence ID" value="MBC8557535.1"/>
    <property type="molecule type" value="Genomic_DNA"/>
</dbReference>
<keyword evidence="1" id="KW-0732">Signal</keyword>
<evidence type="ECO:0000313" key="3">
    <source>
        <dbReference type="Proteomes" id="UP000637513"/>
    </source>
</evidence>
<feature type="chain" id="PRO_5047248891" evidence="1">
    <location>
        <begin position="28"/>
        <end position="165"/>
    </location>
</feature>
<proteinExistence type="predicted"/>
<keyword evidence="3" id="KW-1185">Reference proteome</keyword>
<reference evidence="2 3" key="1">
    <citation type="submission" date="2020-08" db="EMBL/GenBank/DDBJ databases">
        <title>Genome public.</title>
        <authorList>
            <person name="Liu C."/>
            <person name="Sun Q."/>
        </authorList>
    </citation>
    <scope>NUCLEOTIDE SEQUENCE [LARGE SCALE GENOMIC DNA]</scope>
    <source>
        <strain evidence="2 3">BX3</strain>
    </source>
</reference>
<dbReference type="Pfam" id="PF14270">
    <property type="entry name" value="DUF4358"/>
    <property type="match status" value="1"/>
</dbReference>
<protein>
    <submittedName>
        <fullName evidence="2">DUF4358 domain-containing protein</fullName>
    </submittedName>
</protein>
<dbReference type="PROSITE" id="PS51257">
    <property type="entry name" value="PROKAR_LIPOPROTEIN"/>
    <property type="match status" value="1"/>
</dbReference>
<dbReference type="Proteomes" id="UP000637513">
    <property type="component" value="Unassembled WGS sequence"/>
</dbReference>
<name>A0ABR7MUR7_9FIRM</name>